<reference evidence="2" key="6">
    <citation type="journal article" date="2002" name="Nature">
        <title>Analysis of the mouse transcriptome based on functional annotation of 60,770 full-length cDNAs.</title>
        <authorList>
            <consortium name="The FANTOM Consortium and the RIKEN Genome Exploration Research Group Phase I and II Team"/>
        </authorList>
    </citation>
    <scope>NUCLEOTIDE SEQUENCE</scope>
    <source>
        <strain evidence="2">C57BL/6J</strain>
        <tissue evidence="2">Adipose</tissue>
    </source>
</reference>
<evidence type="ECO:0000256" key="1">
    <source>
        <dbReference type="SAM" id="MobiDB-lite"/>
    </source>
</evidence>
<reference evidence="2" key="1">
    <citation type="journal article" date="1999" name="Methods Enzymol.">
        <title>High-efficiency full-length cDNA cloning.</title>
        <authorList>
            <person name="Carninci P."/>
            <person name="Hayashizaki Y."/>
        </authorList>
    </citation>
    <scope>NUCLEOTIDE SEQUENCE</scope>
    <source>
        <strain evidence="2">C57BL/6J</strain>
        <tissue evidence="2">Adipose</tissue>
    </source>
</reference>
<protein>
    <submittedName>
        <fullName evidence="2">Uncharacterized protein</fullName>
    </submittedName>
</protein>
<dbReference type="EMBL" id="AK046704">
    <property type="protein sequence ID" value="BAE20657.1"/>
    <property type="molecule type" value="mRNA"/>
</dbReference>
<dbReference type="AlphaFoldDB" id="Q3V369"/>
<proteinExistence type="evidence at transcript level"/>
<reference evidence="2" key="8">
    <citation type="journal article" date="2005" name="Science">
        <title>Antisense Transcription in the Mammalian Transcriptome.</title>
        <authorList>
            <consortium name="RIKEN Genome Exploration Research Group and Genome Science Group (Genome Network Project Core Group) and the FANTOM Consortium"/>
        </authorList>
    </citation>
    <scope>NUCLEOTIDE SEQUENCE</scope>
    <source>
        <strain evidence="2">C57BL/6J</strain>
        <tissue evidence="2">Adipose</tissue>
    </source>
</reference>
<dbReference type="MGI" id="MGI:3588258">
    <property type="gene designation" value="B430319F04Rik"/>
</dbReference>
<reference evidence="2" key="5">
    <citation type="submission" date="2001-07" db="EMBL/GenBank/DDBJ databases">
        <authorList>
            <person name="Adachi J."/>
            <person name="Aizawa K."/>
            <person name="Akimura T."/>
            <person name="Arakawa T."/>
            <person name="Bono H."/>
            <person name="Carninci P."/>
            <person name="Fukuda S."/>
            <person name="Furuno M."/>
            <person name="Hanagaki T."/>
            <person name="Hara A."/>
            <person name="Hashizume W."/>
            <person name="Hayashida K."/>
            <person name="Hayatsu N."/>
            <person name="Hiramoto K."/>
            <person name="Hiraoka T."/>
            <person name="Hirozane T."/>
            <person name="Hori F."/>
            <person name="Imotani K."/>
            <person name="Ishii Y."/>
            <person name="Itoh M."/>
            <person name="Kagawa I."/>
            <person name="Kasukawa T."/>
            <person name="Katoh H."/>
            <person name="Kawai J."/>
            <person name="Kojima Y."/>
            <person name="Kondo S."/>
            <person name="Konno H."/>
            <person name="Kouda M."/>
            <person name="Koya S."/>
            <person name="Kurihara C."/>
            <person name="Matsuyama T."/>
            <person name="Miyazaki A."/>
            <person name="Murata M."/>
            <person name="Nakamura M."/>
            <person name="Nishi K."/>
            <person name="Nomura K."/>
            <person name="Numazaki R."/>
            <person name="Ohno M."/>
            <person name="Ohsato N."/>
            <person name="Okazaki Y."/>
            <person name="Saito R."/>
            <person name="Saitoh H."/>
            <person name="Sakai C."/>
            <person name="Sakai K."/>
            <person name="Sakazume N."/>
            <person name="Sano H."/>
            <person name="Sasaki D."/>
            <person name="Shibata K."/>
            <person name="Shinagawa A."/>
            <person name="Shiraki T."/>
            <person name="Sogabe Y."/>
            <person name="Tagami M."/>
            <person name="Tagawa A."/>
            <person name="Takahashi F."/>
            <person name="Takaku-Akahira S."/>
            <person name="Takeda Y."/>
            <person name="Tanaka T."/>
            <person name="Tomaru A."/>
            <person name="Toya T."/>
            <person name="Yasunishi A."/>
            <person name="Muramatsu M."/>
            <person name="Hayashizaki Y."/>
        </authorList>
    </citation>
    <scope>NUCLEOTIDE SEQUENCE</scope>
    <source>
        <strain evidence="2">C57BL/6J</strain>
        <tissue evidence="2">Adipose</tissue>
    </source>
</reference>
<accession>Q3V369</accession>
<reference evidence="2" key="2">
    <citation type="journal article" date="2000" name="Genome Res.">
        <title>Normalization and subtraction of cap-trapper-selected cDNAs to prepare full-length cDNA libraries for rapid discovery of new genes.</title>
        <authorList>
            <person name="Carninci P."/>
            <person name="Shibata Y."/>
            <person name="Hayatsu N."/>
            <person name="Sugahara Y."/>
            <person name="Shibata K."/>
            <person name="Itoh M."/>
            <person name="Konno H."/>
            <person name="Okazaki Y."/>
            <person name="Muramatsu M."/>
            <person name="Hayashizaki Y."/>
        </authorList>
    </citation>
    <scope>NUCLEOTIDE SEQUENCE</scope>
    <source>
        <strain evidence="2">C57BL/6J</strain>
        <tissue evidence="2">Adipose</tissue>
    </source>
</reference>
<feature type="region of interest" description="Disordered" evidence="1">
    <location>
        <begin position="1"/>
        <end position="68"/>
    </location>
</feature>
<feature type="compositionally biased region" description="Low complexity" evidence="1">
    <location>
        <begin position="101"/>
        <end position="115"/>
    </location>
</feature>
<reference evidence="2" key="7">
    <citation type="journal article" date="2005" name="Science">
        <title>The Transcriptional Landscape of the Mammalian Genome.</title>
        <authorList>
            <consortium name="The FANTOM Consortium"/>
            <consortium name="Riken Genome Exploration Research Group and Genome Science Group (Genome Network Project Core Group)"/>
        </authorList>
    </citation>
    <scope>NUCLEOTIDE SEQUENCE</scope>
    <source>
        <strain evidence="2">C57BL/6J</strain>
        <tissue evidence="2">Adipose</tissue>
    </source>
</reference>
<sequence>MGAGCRAGAQVPRRAGRTGQRQQRTDACAARYVELDPTRPRLQPVPAPQEPATGGDQADRCAAGPGGGAESLCSGIAHYLEDPKLPEALGRAASRKPKHPGAAASLSSAGSESGSTRAPWGRDTVPGQMPAGIPALSLPTTNLAAAPRGVCPPPPPLPTRTFPKKRDSRGMVPSTTLTLGS</sequence>
<organism evidence="2">
    <name type="scientific">Mus musculus</name>
    <name type="common">Mouse</name>
    <dbReference type="NCBI Taxonomy" id="10090"/>
    <lineage>
        <taxon>Eukaryota</taxon>
        <taxon>Metazoa</taxon>
        <taxon>Chordata</taxon>
        <taxon>Craniata</taxon>
        <taxon>Vertebrata</taxon>
        <taxon>Euteleostomi</taxon>
        <taxon>Mammalia</taxon>
        <taxon>Eutheria</taxon>
        <taxon>Euarchontoglires</taxon>
        <taxon>Glires</taxon>
        <taxon>Rodentia</taxon>
        <taxon>Myomorpha</taxon>
        <taxon>Muroidea</taxon>
        <taxon>Muridae</taxon>
        <taxon>Murinae</taxon>
        <taxon>Mus</taxon>
        <taxon>Mus</taxon>
    </lineage>
</organism>
<gene>
    <name evidence="3" type="primary">B430319F04Rik</name>
</gene>
<name>Q3V369_MOUSE</name>
<feature type="region of interest" description="Disordered" evidence="1">
    <location>
        <begin position="87"/>
        <end position="181"/>
    </location>
</feature>
<reference evidence="2" key="3">
    <citation type="journal article" date="2000" name="Genome Res.">
        <title>RIKEN integrated sequence analysis (RISA) system--384-format sequencing pipeline with 384 multicapillary sequencer.</title>
        <authorList>
            <person name="Shibata K."/>
            <person name="Itoh M."/>
            <person name="Aizawa K."/>
            <person name="Nagaoka S."/>
            <person name="Sasaki N."/>
            <person name="Carninci P."/>
            <person name="Konno H."/>
            <person name="Akiyama J."/>
            <person name="Nishi K."/>
            <person name="Kitsunai T."/>
            <person name="Tashiro H."/>
            <person name="Itoh M."/>
            <person name="Sumi N."/>
            <person name="Ishii Y."/>
            <person name="Nakamura S."/>
            <person name="Hazama M."/>
            <person name="Nishine T."/>
            <person name="Harada A."/>
            <person name="Yamamoto R."/>
            <person name="Matsumoto H."/>
            <person name="Sakaguchi S."/>
            <person name="Ikegami T."/>
            <person name="Kashiwagi K."/>
            <person name="Fujiwake S."/>
            <person name="Inoue K."/>
            <person name="Togawa Y."/>
            <person name="Izawa M."/>
            <person name="Ohara E."/>
            <person name="Watahiki M."/>
            <person name="Yoneda Y."/>
            <person name="Ishikawa T."/>
            <person name="Ozawa K."/>
            <person name="Tanaka T."/>
            <person name="Matsuura S."/>
            <person name="Kawai J."/>
            <person name="Okazaki Y."/>
            <person name="Muramatsu M."/>
            <person name="Inoue Y."/>
            <person name="Kira A."/>
            <person name="Hayashizaki Y."/>
        </authorList>
    </citation>
    <scope>NUCLEOTIDE SEQUENCE</scope>
    <source>
        <strain evidence="2">C57BL/6J</strain>
        <tissue evidence="2">Adipose</tissue>
    </source>
</reference>
<evidence type="ECO:0000313" key="3">
    <source>
        <dbReference type="MGI" id="MGI:3588258"/>
    </source>
</evidence>
<evidence type="ECO:0000313" key="2">
    <source>
        <dbReference type="EMBL" id="BAE20657.1"/>
    </source>
</evidence>
<dbReference type="AGR" id="MGI:3588258"/>
<reference evidence="2" key="4">
    <citation type="journal article" date="2001" name="Nature">
        <title>Functional annotation of a full-length mouse cDNA collection.</title>
        <authorList>
            <consortium name="The RIKEN Genome Exploration Research Group Phase II Team and the FANTOM Consortium"/>
        </authorList>
    </citation>
    <scope>NUCLEOTIDE SEQUENCE</scope>
    <source>
        <strain evidence="2">C57BL/6J</strain>
        <tissue evidence="2">Adipose</tissue>
    </source>
</reference>